<dbReference type="STRING" id="336988.NT96_05600"/>
<dbReference type="RefSeq" id="WP_007745712.1">
    <property type="nucleotide sequence ID" value="NZ_ATZG01000004.1"/>
</dbReference>
<feature type="compositionally biased region" description="Basic and acidic residues" evidence="1">
    <location>
        <begin position="1"/>
        <end position="15"/>
    </location>
</feature>
<name>G9WJI4_9LACO</name>
<accession>G9WJI4</accession>
<keyword evidence="3" id="KW-1185">Reference proteome</keyword>
<comment type="caution">
    <text evidence="2">The sequence shown here is derived from an EMBL/GenBank/DDBJ whole genome shotgun (WGS) entry which is preliminary data.</text>
</comment>
<gene>
    <name evidence="2" type="ORF">OKIT_0925</name>
</gene>
<dbReference type="HOGENOM" id="CLU_1446290_0_0_9"/>
<feature type="region of interest" description="Disordered" evidence="1">
    <location>
        <begin position="1"/>
        <end position="23"/>
    </location>
</feature>
<dbReference type="EMBL" id="AFVZ01000001">
    <property type="protein sequence ID" value="EHN59029.1"/>
    <property type="molecule type" value="Genomic_DNA"/>
</dbReference>
<evidence type="ECO:0000256" key="1">
    <source>
        <dbReference type="SAM" id="MobiDB-lite"/>
    </source>
</evidence>
<protein>
    <submittedName>
        <fullName evidence="2">Uncharacterized protein</fullName>
    </submittedName>
</protein>
<evidence type="ECO:0000313" key="3">
    <source>
        <dbReference type="Proteomes" id="UP000004959"/>
    </source>
</evidence>
<dbReference type="AlphaFoldDB" id="G9WJI4"/>
<organism evidence="2 3">
    <name type="scientific">Oenococcus kitaharae DSM 17330</name>
    <dbReference type="NCBI Taxonomy" id="1045004"/>
    <lineage>
        <taxon>Bacteria</taxon>
        <taxon>Bacillati</taxon>
        <taxon>Bacillota</taxon>
        <taxon>Bacilli</taxon>
        <taxon>Lactobacillales</taxon>
        <taxon>Lactobacillaceae</taxon>
        <taxon>Oenococcus</taxon>
    </lineage>
</organism>
<sequence>MKNEDTKKPVSERTDQSSNANGLNTWDIKDDIYTHSNLNQHGSEQERLFNDTEFDLVDLKNINTHIFDGWLDMSESLKRLANSLTLGRFYARPSTLIADQLNISVRRLFDEIHDLRVKYHIPVVSFTYGEYRGLFIAQSSLEVEAYTQQARSRENESIEAREAVENGVKEGILNKIKRLFHEAKQHD</sequence>
<dbReference type="Proteomes" id="UP000004959">
    <property type="component" value="Chromosome"/>
</dbReference>
<proteinExistence type="predicted"/>
<reference evidence="2 3" key="1">
    <citation type="journal article" date="2012" name="PLoS ONE">
        <title>Functional divergence in the genus oenococcus as predicted by genome sequencing of the newly-described species, Oenococcus kitaharae.</title>
        <authorList>
            <person name="Borneman A.R."/>
            <person name="McCarthy J.M."/>
            <person name="Chambers P.J."/>
            <person name="Bartowsky E.J."/>
        </authorList>
    </citation>
    <scope>NUCLEOTIDE SEQUENCE [LARGE SCALE GENOMIC DNA]</scope>
    <source>
        <strain evidence="3">DSM17330</strain>
    </source>
</reference>
<dbReference type="PATRIC" id="fig|1045004.4.peg.924"/>
<evidence type="ECO:0000313" key="2">
    <source>
        <dbReference type="EMBL" id="EHN59029.1"/>
    </source>
</evidence>